<dbReference type="Gene3D" id="1.10.287.1120">
    <property type="entry name" value="Bipartite methylase S protein"/>
    <property type="match status" value="1"/>
</dbReference>
<dbReference type="OrthoDB" id="9798929at2"/>
<dbReference type="GO" id="GO:0003677">
    <property type="term" value="F:DNA binding"/>
    <property type="evidence" value="ECO:0007669"/>
    <property type="project" value="UniProtKB-KW"/>
</dbReference>
<dbReference type="PANTHER" id="PTHR30408">
    <property type="entry name" value="TYPE-1 RESTRICTION ENZYME ECOKI SPECIFICITY PROTEIN"/>
    <property type="match status" value="1"/>
</dbReference>
<evidence type="ECO:0000259" key="4">
    <source>
        <dbReference type="Pfam" id="PF01420"/>
    </source>
</evidence>
<evidence type="ECO:0000313" key="5">
    <source>
        <dbReference type="EMBL" id="OOZ38917.1"/>
    </source>
</evidence>
<dbReference type="Gene3D" id="3.90.220.20">
    <property type="entry name" value="DNA methylase specificity domains"/>
    <property type="match status" value="2"/>
</dbReference>
<dbReference type="AlphaFoldDB" id="A0A1T2L1E3"/>
<name>A0A1T2L1E3_9GAMM</name>
<dbReference type="InterPro" id="IPR044946">
    <property type="entry name" value="Restrct_endonuc_typeI_TRD_sf"/>
</dbReference>
<dbReference type="Proteomes" id="UP000190198">
    <property type="component" value="Unassembled WGS sequence"/>
</dbReference>
<dbReference type="InterPro" id="IPR052021">
    <property type="entry name" value="Type-I_RS_S_subunit"/>
</dbReference>
<comment type="similarity">
    <text evidence="1">Belongs to the type-I restriction system S methylase family.</text>
</comment>
<dbReference type="EMBL" id="MPRK01000151">
    <property type="protein sequence ID" value="OOZ38917.1"/>
    <property type="molecule type" value="Genomic_DNA"/>
</dbReference>
<dbReference type="GO" id="GO:0009307">
    <property type="term" value="P:DNA restriction-modification system"/>
    <property type="evidence" value="ECO:0007669"/>
    <property type="project" value="UniProtKB-KW"/>
</dbReference>
<organism evidence="5 6">
    <name type="scientific">Solemya elarraichensis gill symbiont</name>
    <dbReference type="NCBI Taxonomy" id="1918949"/>
    <lineage>
        <taxon>Bacteria</taxon>
        <taxon>Pseudomonadati</taxon>
        <taxon>Pseudomonadota</taxon>
        <taxon>Gammaproteobacteria</taxon>
        <taxon>sulfur-oxidizing symbionts</taxon>
    </lineage>
</organism>
<evidence type="ECO:0000256" key="3">
    <source>
        <dbReference type="ARBA" id="ARBA00023125"/>
    </source>
</evidence>
<evidence type="ECO:0000256" key="2">
    <source>
        <dbReference type="ARBA" id="ARBA00022747"/>
    </source>
</evidence>
<dbReference type="InterPro" id="IPR000055">
    <property type="entry name" value="Restrct_endonuc_typeI_TRD"/>
</dbReference>
<evidence type="ECO:0000313" key="6">
    <source>
        <dbReference type="Proteomes" id="UP000190198"/>
    </source>
</evidence>
<accession>A0A1T2L1E3</accession>
<feature type="domain" description="Type I restriction modification DNA specificity" evidence="4">
    <location>
        <begin position="1"/>
        <end position="178"/>
    </location>
</feature>
<keyword evidence="6" id="KW-1185">Reference proteome</keyword>
<keyword evidence="2" id="KW-0680">Restriction system</keyword>
<dbReference type="Pfam" id="PF01420">
    <property type="entry name" value="Methylase_S"/>
    <property type="match status" value="1"/>
</dbReference>
<sequence length="268" mass="30040">MEMKQIQDLCSLISSGGTPSRKHPEYYATDESGHLWVKSKELLDRAISVTEETISDEGLKKSSAKYYPANTVLLAMYGANVGQLGWLKRPATVNQAVCGMVVDEEVADHHYVDYALLHTRDGLSAKAQGAAQQNLNQSLIREYKIPAPSLQIQRRIASIVTTYDDLIENSTRRIALLEEMARRLYEEWFVKFRFPGHEDVMFRETELGKVPETWGIVSLDQAIGFNPRTVVPREDEKLFVPMSALSEINMTISGLQVKTGNSGAFCVP</sequence>
<dbReference type="SUPFAM" id="SSF116734">
    <property type="entry name" value="DNA methylase specificity domain"/>
    <property type="match status" value="1"/>
</dbReference>
<keyword evidence="3" id="KW-0238">DNA-binding</keyword>
<comment type="caution">
    <text evidence="5">The sequence shown here is derived from an EMBL/GenBank/DDBJ whole genome shotgun (WGS) entry which is preliminary data.</text>
</comment>
<gene>
    <name evidence="5" type="ORF">BOW52_07895</name>
</gene>
<protein>
    <recommendedName>
        <fullName evidence="4">Type I restriction modification DNA specificity domain-containing protein</fullName>
    </recommendedName>
</protein>
<evidence type="ECO:0000256" key="1">
    <source>
        <dbReference type="ARBA" id="ARBA00010923"/>
    </source>
</evidence>
<dbReference type="PANTHER" id="PTHR30408:SF12">
    <property type="entry name" value="TYPE I RESTRICTION ENZYME MJAVIII SPECIFICITY SUBUNIT"/>
    <property type="match status" value="1"/>
</dbReference>
<dbReference type="RefSeq" id="WP_078477205.1">
    <property type="nucleotide sequence ID" value="NZ_MPRK01000151.1"/>
</dbReference>
<proteinExistence type="inferred from homology"/>
<reference evidence="5 6" key="1">
    <citation type="submission" date="2016-11" db="EMBL/GenBank/DDBJ databases">
        <title>Mixed transmission modes and dynamic genome evolution in an obligate animal-bacterial symbiosis.</title>
        <authorList>
            <person name="Russell S.L."/>
            <person name="Corbett-Detig R.B."/>
            <person name="Cavanaugh C.M."/>
        </authorList>
    </citation>
    <scope>NUCLEOTIDE SEQUENCE [LARGE SCALE GENOMIC DNA]</scope>
    <source>
        <strain evidence="5">Sp-SM6</strain>
    </source>
</reference>